<dbReference type="KEGG" id="psl:Psta_2880"/>
<evidence type="ECO:0000259" key="1">
    <source>
        <dbReference type="Pfam" id="PF16363"/>
    </source>
</evidence>
<dbReference type="AlphaFoldDB" id="D2R8K4"/>
<proteinExistence type="predicted"/>
<dbReference type="PANTHER" id="PTHR43000">
    <property type="entry name" value="DTDP-D-GLUCOSE 4,6-DEHYDRATASE-RELATED"/>
    <property type="match status" value="1"/>
</dbReference>
<name>D2R8K4_PIRSD</name>
<evidence type="ECO:0000313" key="3">
    <source>
        <dbReference type="Proteomes" id="UP000001887"/>
    </source>
</evidence>
<dbReference type="UniPathway" id="UPA00796">
    <property type="reaction ID" value="UER00771"/>
</dbReference>
<dbReference type="InterPro" id="IPR036291">
    <property type="entry name" value="NAD(P)-bd_dom_sf"/>
</dbReference>
<keyword evidence="3" id="KW-1185">Reference proteome</keyword>
<dbReference type="Proteomes" id="UP000001887">
    <property type="component" value="Chromosome"/>
</dbReference>
<dbReference type="eggNOG" id="COG0451">
    <property type="taxonomic scope" value="Bacteria"/>
</dbReference>
<dbReference type="GO" id="GO:0033320">
    <property type="term" value="P:UDP-D-xylose biosynthetic process"/>
    <property type="evidence" value="ECO:0007669"/>
    <property type="project" value="UniProtKB-UniPathway"/>
</dbReference>
<feature type="domain" description="NAD(P)-binding" evidence="1">
    <location>
        <begin position="6"/>
        <end position="319"/>
    </location>
</feature>
<dbReference type="Pfam" id="PF16363">
    <property type="entry name" value="GDP_Man_Dehyd"/>
    <property type="match status" value="1"/>
</dbReference>
<accession>D2R8K4</accession>
<dbReference type="STRING" id="530564.Psta_2880"/>
<dbReference type="Gene3D" id="3.40.50.720">
    <property type="entry name" value="NAD(P)-binding Rossmann-like Domain"/>
    <property type="match status" value="1"/>
</dbReference>
<dbReference type="SUPFAM" id="SSF51735">
    <property type="entry name" value="NAD(P)-binding Rossmann-fold domains"/>
    <property type="match status" value="1"/>
</dbReference>
<organism evidence="2 3">
    <name type="scientific">Pirellula staleyi (strain ATCC 27377 / DSM 6068 / ICPB 4128)</name>
    <name type="common">Pirella staleyi</name>
    <dbReference type="NCBI Taxonomy" id="530564"/>
    <lineage>
        <taxon>Bacteria</taxon>
        <taxon>Pseudomonadati</taxon>
        <taxon>Planctomycetota</taxon>
        <taxon>Planctomycetia</taxon>
        <taxon>Pirellulales</taxon>
        <taxon>Pirellulaceae</taxon>
        <taxon>Pirellula</taxon>
    </lineage>
</organism>
<dbReference type="PRINTS" id="PR01713">
    <property type="entry name" value="NUCEPIMERASE"/>
</dbReference>
<reference evidence="2 3" key="1">
    <citation type="journal article" date="2009" name="Stand. Genomic Sci.">
        <title>Complete genome sequence of Pirellula staleyi type strain (ATCC 27377).</title>
        <authorList>
            <person name="Clum A."/>
            <person name="Tindall B.J."/>
            <person name="Sikorski J."/>
            <person name="Ivanova N."/>
            <person name="Mavrommatis K."/>
            <person name="Lucas S."/>
            <person name="Glavina del Rio T."/>
            <person name="Nolan M."/>
            <person name="Chen F."/>
            <person name="Tice H."/>
            <person name="Pitluck S."/>
            <person name="Cheng J.F."/>
            <person name="Chertkov O."/>
            <person name="Brettin T."/>
            <person name="Han C."/>
            <person name="Detter J.C."/>
            <person name="Kuske C."/>
            <person name="Bruce D."/>
            <person name="Goodwin L."/>
            <person name="Ovchinikova G."/>
            <person name="Pati A."/>
            <person name="Mikhailova N."/>
            <person name="Chen A."/>
            <person name="Palaniappan K."/>
            <person name="Land M."/>
            <person name="Hauser L."/>
            <person name="Chang Y.J."/>
            <person name="Jeffries C.D."/>
            <person name="Chain P."/>
            <person name="Rohde M."/>
            <person name="Goker M."/>
            <person name="Bristow J."/>
            <person name="Eisen J.A."/>
            <person name="Markowitz V."/>
            <person name="Hugenholtz P."/>
            <person name="Kyrpides N.C."/>
            <person name="Klenk H.P."/>
            <person name="Lapidus A."/>
        </authorList>
    </citation>
    <scope>NUCLEOTIDE SEQUENCE [LARGE SCALE GENOMIC DNA]</scope>
    <source>
        <strain evidence="3">ATCC 27377 / DSM 6068 / ICPB 4128</strain>
    </source>
</reference>
<dbReference type="InterPro" id="IPR016040">
    <property type="entry name" value="NAD(P)-bd_dom"/>
</dbReference>
<dbReference type="EMBL" id="CP001848">
    <property type="protein sequence ID" value="ADB17545.1"/>
    <property type="molecule type" value="Genomic_DNA"/>
</dbReference>
<evidence type="ECO:0000313" key="2">
    <source>
        <dbReference type="EMBL" id="ADB17545.1"/>
    </source>
</evidence>
<protein>
    <submittedName>
        <fullName evidence="2">NAD-dependent epimerase/dehydratase</fullName>
    </submittedName>
</protein>
<dbReference type="HOGENOM" id="CLU_007383_4_0_0"/>
<sequence>MTRQVLVTGGAGFIGSYLTEALLAEGCHVTVIDDESTGQFDNLAKVKSHPKLQLLRGSVADAKIVADVIPSIDEVYHLAAAVGVALIASQPIQTIERNIFPTHQLLDLVLQQHRAGRYIKLFLASTSEVYGKNPKPVWNEEDDLVFGSTTKPRWSYGVSKAVDEFLALAHYKTSRLPIVIGRFFNVVGPRQTGAYGMVLPRFVDAALMGHPLQVHDDGKQTRCFAHVRDVVSAVLRLMKTHEATGEIFNIGSDQPVSILELAKRVIALARSESQVEFVSYQQAYDKTFEDIRRRVPDLSKLKRTIAYQAAYDLDSIIQDCIEAKRAK</sequence>
<gene>
    <name evidence="2" type="ordered locus">Psta_2880</name>
</gene>